<sequence>MKDRAGQERIVMSGDFVPQTDNSRQIFDVFAEIGKLPETSESMLTDVYFSDFPEASSRIFRIYRTLPLHYHNDCDEHLYVVSGEGIFHLAGTESRAGPGMFLRFARTQIHGFPRITTHPFVVLSVDVPRRRPDDIVFADPESGDARSFMARNNV</sequence>
<comment type="caution">
    <text evidence="2">The sequence shown here is derived from an EMBL/GenBank/DDBJ whole genome shotgun (WGS) entry which is preliminary data.</text>
</comment>
<protein>
    <submittedName>
        <fullName evidence="2">Cupin domain-containing protein</fullName>
    </submittedName>
</protein>
<keyword evidence="3" id="KW-1185">Reference proteome</keyword>
<dbReference type="Proteomes" id="UP000733379">
    <property type="component" value="Unassembled WGS sequence"/>
</dbReference>
<dbReference type="EMBL" id="JAHKNI010000003">
    <property type="protein sequence ID" value="MBU3062327.1"/>
    <property type="molecule type" value="Genomic_DNA"/>
</dbReference>
<evidence type="ECO:0000313" key="2">
    <source>
        <dbReference type="EMBL" id="MBU3062327.1"/>
    </source>
</evidence>
<dbReference type="InterPro" id="IPR014710">
    <property type="entry name" value="RmlC-like_jellyroll"/>
</dbReference>
<evidence type="ECO:0000259" key="1">
    <source>
        <dbReference type="Pfam" id="PF07883"/>
    </source>
</evidence>
<accession>A0ABS6AWC1</accession>
<reference evidence="2 3" key="1">
    <citation type="submission" date="2021-06" db="EMBL/GenBank/DDBJ databases">
        <title>Actinomycetes sequencing.</title>
        <authorList>
            <person name="Shan Q."/>
        </authorList>
    </citation>
    <scope>NUCLEOTIDE SEQUENCE [LARGE SCALE GENOMIC DNA]</scope>
    <source>
        <strain evidence="2 3">NEAU-G5</strain>
    </source>
</reference>
<dbReference type="Pfam" id="PF07883">
    <property type="entry name" value="Cupin_2"/>
    <property type="match status" value="1"/>
</dbReference>
<evidence type="ECO:0000313" key="3">
    <source>
        <dbReference type="Proteomes" id="UP000733379"/>
    </source>
</evidence>
<dbReference type="SUPFAM" id="SSF51182">
    <property type="entry name" value="RmlC-like cupins"/>
    <property type="match status" value="1"/>
</dbReference>
<dbReference type="Gene3D" id="2.60.120.10">
    <property type="entry name" value="Jelly Rolls"/>
    <property type="match status" value="1"/>
</dbReference>
<proteinExistence type="predicted"/>
<gene>
    <name evidence="2" type="ORF">KO481_12420</name>
</gene>
<organism evidence="2 3">
    <name type="scientific">Nocardia albiluteola</name>
    <dbReference type="NCBI Taxonomy" id="2842303"/>
    <lineage>
        <taxon>Bacteria</taxon>
        <taxon>Bacillati</taxon>
        <taxon>Actinomycetota</taxon>
        <taxon>Actinomycetes</taxon>
        <taxon>Mycobacteriales</taxon>
        <taxon>Nocardiaceae</taxon>
        <taxon>Nocardia</taxon>
    </lineage>
</organism>
<dbReference type="InterPro" id="IPR013096">
    <property type="entry name" value="Cupin_2"/>
</dbReference>
<dbReference type="RefSeq" id="WP_215917184.1">
    <property type="nucleotide sequence ID" value="NZ_JAHKNI010000003.1"/>
</dbReference>
<dbReference type="InterPro" id="IPR011051">
    <property type="entry name" value="RmlC_Cupin_sf"/>
</dbReference>
<dbReference type="CDD" id="cd02208">
    <property type="entry name" value="cupin_RmlC-like"/>
    <property type="match status" value="1"/>
</dbReference>
<name>A0ABS6AWC1_9NOCA</name>
<feature type="domain" description="Cupin type-2" evidence="1">
    <location>
        <begin position="66"/>
        <end position="125"/>
    </location>
</feature>